<name>A0ABT1Y7U6_9FIRM</name>
<dbReference type="EMBL" id="JANPWE010000009">
    <property type="protein sequence ID" value="MCR6546638.1"/>
    <property type="molecule type" value="Genomic_DNA"/>
</dbReference>
<gene>
    <name evidence="2" type="ORF">NVS47_14135</name>
</gene>
<keyword evidence="1" id="KW-0472">Membrane</keyword>
<dbReference type="InterPro" id="IPR011330">
    <property type="entry name" value="Glyco_hydro/deAcase_b/a-brl"/>
</dbReference>
<dbReference type="Gene3D" id="3.20.20.370">
    <property type="entry name" value="Glycoside hydrolase/deacetylase"/>
    <property type="match status" value="1"/>
</dbReference>
<keyword evidence="1" id="KW-0812">Transmembrane</keyword>
<keyword evidence="1" id="KW-1133">Transmembrane helix</keyword>
<dbReference type="InterPro" id="IPR006837">
    <property type="entry name" value="Divergent_DAC"/>
</dbReference>
<dbReference type="CDD" id="cd10936">
    <property type="entry name" value="CE4_DAC2"/>
    <property type="match status" value="1"/>
</dbReference>
<comment type="caution">
    <text evidence="2">The sequence shown here is derived from an EMBL/GenBank/DDBJ whole genome shotgun (WGS) entry which is preliminary data.</text>
</comment>
<reference evidence="2 3" key="1">
    <citation type="submission" date="2022-08" db="EMBL/GenBank/DDBJ databases">
        <title>Proteogenomics of the novel Dehalobacterium formicoaceticum strain EZ94 highlights a key role of methyltransferases during anaerobic dichloromethane degradation.</title>
        <authorList>
            <person name="Wasmund K."/>
        </authorList>
    </citation>
    <scope>NUCLEOTIDE SEQUENCE [LARGE SCALE GENOMIC DNA]</scope>
    <source>
        <strain evidence="2 3">EZ94</strain>
    </source>
</reference>
<dbReference type="SUPFAM" id="SSF88713">
    <property type="entry name" value="Glycoside hydrolase/deacetylase"/>
    <property type="match status" value="1"/>
</dbReference>
<evidence type="ECO:0000256" key="1">
    <source>
        <dbReference type="SAM" id="Phobius"/>
    </source>
</evidence>
<sequence length="286" mass="31417">MGKQHGKKLFVACLVLCFIAVLTFIYYLPINYVKNVNKEEKTILLPLGQEKNGVNPINTNNRKAKVAIVIDDFGQFNQSGIEEMMSIRKPLTFAVMPNLEFSQIAANKGAKSGFEIIVHLPMEPKKGKSSWLGPGAIVSTMNTNQIKHRASLDLAAIPGAIGFNNHMGSLICSNENLIRPVLEAAKEKNFFVLDSGTDEHSLIIPLAHQMKIPCVKRDIFLDNDKSISHIKKQLDLLADRALTNGGAIGIGHVGLGGEKTAQALQEMIPIMENKGIEFVYLSELVK</sequence>
<proteinExistence type="predicted"/>
<dbReference type="Pfam" id="PF04748">
    <property type="entry name" value="Polysacc_deac_2"/>
    <property type="match status" value="1"/>
</dbReference>
<accession>A0ABT1Y7U6</accession>
<feature type="transmembrane region" description="Helical" evidence="1">
    <location>
        <begin position="9"/>
        <end position="28"/>
    </location>
</feature>
<dbReference type="PANTHER" id="PTHR30105">
    <property type="entry name" value="UNCHARACTERIZED YIBQ-RELATED"/>
    <property type="match status" value="1"/>
</dbReference>
<evidence type="ECO:0000313" key="3">
    <source>
        <dbReference type="Proteomes" id="UP001524944"/>
    </source>
</evidence>
<organism evidence="2 3">
    <name type="scientific">Dehalobacterium formicoaceticum</name>
    <dbReference type="NCBI Taxonomy" id="51515"/>
    <lineage>
        <taxon>Bacteria</taxon>
        <taxon>Bacillati</taxon>
        <taxon>Bacillota</taxon>
        <taxon>Clostridia</taxon>
        <taxon>Eubacteriales</taxon>
        <taxon>Peptococcaceae</taxon>
        <taxon>Dehalobacterium</taxon>
    </lineage>
</organism>
<evidence type="ECO:0000313" key="2">
    <source>
        <dbReference type="EMBL" id="MCR6546638.1"/>
    </source>
</evidence>
<protein>
    <submittedName>
        <fullName evidence="2">Divergent polysaccharide deacetylase family protein</fullName>
    </submittedName>
</protein>
<dbReference type="RefSeq" id="WP_089610855.1">
    <property type="nucleotide sequence ID" value="NZ_CP022121.1"/>
</dbReference>
<keyword evidence="3" id="KW-1185">Reference proteome</keyword>
<dbReference type="Proteomes" id="UP001524944">
    <property type="component" value="Unassembled WGS sequence"/>
</dbReference>
<dbReference type="PANTHER" id="PTHR30105:SF2">
    <property type="entry name" value="DIVERGENT POLYSACCHARIDE DEACETYLASE SUPERFAMILY"/>
    <property type="match status" value="1"/>
</dbReference>